<dbReference type="EMBL" id="JBHLVF010000005">
    <property type="protein sequence ID" value="MFC0389969.1"/>
    <property type="molecule type" value="Genomic_DNA"/>
</dbReference>
<reference evidence="2 3" key="1">
    <citation type="submission" date="2024-09" db="EMBL/GenBank/DDBJ databases">
        <authorList>
            <person name="Sun Q."/>
            <person name="Mori K."/>
        </authorList>
    </citation>
    <scope>NUCLEOTIDE SEQUENCE [LARGE SCALE GENOMIC DNA]</scope>
    <source>
        <strain evidence="2 3">CCM 4839</strain>
    </source>
</reference>
<dbReference type="CDD" id="cd04301">
    <property type="entry name" value="NAT_SF"/>
    <property type="match status" value="1"/>
</dbReference>
<dbReference type="RefSeq" id="WP_204822180.1">
    <property type="nucleotide sequence ID" value="NZ_JANHOF010000005.1"/>
</dbReference>
<dbReference type="PANTHER" id="PTHR42791:SF1">
    <property type="entry name" value="N-ACETYLTRANSFERASE DOMAIN-CONTAINING PROTEIN"/>
    <property type="match status" value="1"/>
</dbReference>
<evidence type="ECO:0000313" key="2">
    <source>
        <dbReference type="EMBL" id="MFC0389969.1"/>
    </source>
</evidence>
<feature type="domain" description="N-acetyltransferase" evidence="1">
    <location>
        <begin position="65"/>
        <end position="211"/>
    </location>
</feature>
<evidence type="ECO:0000259" key="1">
    <source>
        <dbReference type="PROSITE" id="PS51186"/>
    </source>
</evidence>
<sequence>MSHAYEPVRLAEADKRSFVSLISRAFAGDPLFLHVFGDSERDGIAASRVKTFASFMFDKSFLLEEEIRGVFENDRLLGAYIVEKPRTPSLRLRVRECSLVRLLIRLWRQTSGRTVIRLNGYMKATRDAAPPWPHHYLIMIGVDPETQGRGIGRLLLDHLLKSTHEDRRSRGVALDTENVRNVAFYQKFGFVLGSETKSGDLRVFCMHYYIK</sequence>
<dbReference type="InterPro" id="IPR000182">
    <property type="entry name" value="GNAT_dom"/>
</dbReference>
<accession>A0ABV6J3E5</accession>
<dbReference type="Gene3D" id="3.40.630.30">
    <property type="match status" value="1"/>
</dbReference>
<dbReference type="PANTHER" id="PTHR42791">
    <property type="entry name" value="GNAT FAMILY ACETYLTRANSFERASE"/>
    <property type="match status" value="1"/>
</dbReference>
<protein>
    <submittedName>
        <fullName evidence="2">GNAT family N-acetyltransferase</fullName>
    </submittedName>
</protein>
<dbReference type="PROSITE" id="PS51186">
    <property type="entry name" value="GNAT"/>
    <property type="match status" value="1"/>
</dbReference>
<proteinExistence type="predicted"/>
<name>A0ABV6J3E5_9BACL</name>
<organism evidence="2 3">
    <name type="scientific">Paenibacillus mendelii</name>
    <dbReference type="NCBI Taxonomy" id="206163"/>
    <lineage>
        <taxon>Bacteria</taxon>
        <taxon>Bacillati</taxon>
        <taxon>Bacillota</taxon>
        <taxon>Bacilli</taxon>
        <taxon>Bacillales</taxon>
        <taxon>Paenibacillaceae</taxon>
        <taxon>Paenibacillus</taxon>
    </lineage>
</organism>
<dbReference type="Proteomes" id="UP001589818">
    <property type="component" value="Unassembled WGS sequence"/>
</dbReference>
<gene>
    <name evidence="2" type="ORF">ACFFJ8_01130</name>
</gene>
<comment type="caution">
    <text evidence="2">The sequence shown here is derived from an EMBL/GenBank/DDBJ whole genome shotgun (WGS) entry which is preliminary data.</text>
</comment>
<dbReference type="Pfam" id="PF13508">
    <property type="entry name" value="Acetyltransf_7"/>
    <property type="match status" value="1"/>
</dbReference>
<keyword evidence="3" id="KW-1185">Reference proteome</keyword>
<dbReference type="InterPro" id="IPR052523">
    <property type="entry name" value="Trichothecene_AcTrans"/>
</dbReference>
<dbReference type="SUPFAM" id="SSF55729">
    <property type="entry name" value="Acyl-CoA N-acyltransferases (Nat)"/>
    <property type="match status" value="1"/>
</dbReference>
<evidence type="ECO:0000313" key="3">
    <source>
        <dbReference type="Proteomes" id="UP001589818"/>
    </source>
</evidence>
<dbReference type="InterPro" id="IPR016181">
    <property type="entry name" value="Acyl_CoA_acyltransferase"/>
</dbReference>